<keyword evidence="7" id="KW-1185">Reference proteome</keyword>
<dbReference type="Proteomes" id="UP000830454">
    <property type="component" value="Chromosome"/>
</dbReference>
<evidence type="ECO:0000256" key="4">
    <source>
        <dbReference type="ARBA" id="ARBA00037981"/>
    </source>
</evidence>
<proteinExistence type="inferred from homology"/>
<comment type="cofactor">
    <cofactor evidence="1">
        <name>FAD</name>
        <dbReference type="ChEBI" id="CHEBI:57692"/>
    </cofactor>
</comment>
<dbReference type="InterPro" id="IPR003680">
    <property type="entry name" value="Flavodoxin_fold"/>
</dbReference>
<dbReference type="Pfam" id="PF02525">
    <property type="entry name" value="Flavodoxin_2"/>
    <property type="match status" value="1"/>
</dbReference>
<feature type="domain" description="Flavodoxin-like fold" evidence="5">
    <location>
        <begin position="3"/>
        <end position="192"/>
    </location>
</feature>
<reference evidence="6" key="2">
    <citation type="submission" date="2022-04" db="EMBL/GenBank/DDBJ databases">
        <title>Complete Genome Sequence of Flavobacterium sediminilitoris YSM-43, Isolated from a Tidal Sediment.</title>
        <authorList>
            <person name="Lee P.A."/>
        </authorList>
    </citation>
    <scope>NUCLEOTIDE SEQUENCE</scope>
    <source>
        <strain evidence="6">YSM-43</strain>
    </source>
</reference>
<evidence type="ECO:0000256" key="3">
    <source>
        <dbReference type="ARBA" id="ARBA00022827"/>
    </source>
</evidence>
<dbReference type="EMBL" id="CP090145">
    <property type="protein sequence ID" value="UOX33611.1"/>
    <property type="molecule type" value="Genomic_DNA"/>
</dbReference>
<name>A0ABY4HL94_9FLAO</name>
<dbReference type="SUPFAM" id="SSF52218">
    <property type="entry name" value="Flavoproteins"/>
    <property type="match status" value="1"/>
</dbReference>
<dbReference type="RefSeq" id="WP_045966582.1">
    <property type="nucleotide sequence ID" value="NZ_CP090145.1"/>
</dbReference>
<accession>A0ABY4HL94</accession>
<dbReference type="Gene3D" id="3.40.50.360">
    <property type="match status" value="1"/>
</dbReference>
<evidence type="ECO:0000313" key="6">
    <source>
        <dbReference type="EMBL" id="UOX33611.1"/>
    </source>
</evidence>
<dbReference type="PANTHER" id="PTHR46305:SF3">
    <property type="entry name" value="NADPH:QUINONE OXIDOREDUCTASE MDAB"/>
    <property type="match status" value="1"/>
</dbReference>
<evidence type="ECO:0000256" key="1">
    <source>
        <dbReference type="ARBA" id="ARBA00001974"/>
    </source>
</evidence>
<organism evidence="6 7">
    <name type="scientific">Flavobacterium sediminilitoris</name>
    <dbReference type="NCBI Taxonomy" id="2024526"/>
    <lineage>
        <taxon>Bacteria</taxon>
        <taxon>Pseudomonadati</taxon>
        <taxon>Bacteroidota</taxon>
        <taxon>Flavobacteriia</taxon>
        <taxon>Flavobacteriales</taxon>
        <taxon>Flavobacteriaceae</taxon>
        <taxon>Flavobacterium</taxon>
    </lineage>
</organism>
<reference evidence="6" key="1">
    <citation type="submission" date="2021-12" db="EMBL/GenBank/DDBJ databases">
        <authorList>
            <person name="Cha I.-T."/>
            <person name="Lee K.-E."/>
            <person name="Park S.-J."/>
        </authorList>
    </citation>
    <scope>NUCLEOTIDE SEQUENCE</scope>
    <source>
        <strain evidence="6">YSM-43</strain>
    </source>
</reference>
<evidence type="ECO:0000313" key="7">
    <source>
        <dbReference type="Proteomes" id="UP000830454"/>
    </source>
</evidence>
<evidence type="ECO:0000259" key="5">
    <source>
        <dbReference type="Pfam" id="PF02525"/>
    </source>
</evidence>
<sequence length="200" mass="23352">MKELLIIHTHQKYEGISEGKLNKTLADTTRLFFKNQNWHLEETFIGKGYDSKTEVEKHLKADLIIIHTPIFWFNTPWIYKRYVDEVFMEGLLSNTMLDGDGRTRSDISKQYGTGGLLKDKKVFVVATWNAPENCFNDVSQQLMKGKKADDVLFNLILNYRFCGFQDLSNFHCFDVVKNPNIEEYINGYEKHLNSIIQNID</sequence>
<dbReference type="InterPro" id="IPR029039">
    <property type="entry name" value="Flavoprotein-like_sf"/>
</dbReference>
<protein>
    <submittedName>
        <fullName evidence="6">NAD(P)H-dependent oxidoreductase</fullName>
    </submittedName>
</protein>
<comment type="similarity">
    <text evidence="4">Belongs to the oxidoreductase MdaB family.</text>
</comment>
<gene>
    <name evidence="6" type="ORF">LXD69_16450</name>
</gene>
<keyword evidence="2" id="KW-0285">Flavoprotein</keyword>
<dbReference type="InterPro" id="IPR052397">
    <property type="entry name" value="NADPH-QR_MdaB"/>
</dbReference>
<evidence type="ECO:0000256" key="2">
    <source>
        <dbReference type="ARBA" id="ARBA00022630"/>
    </source>
</evidence>
<keyword evidence="3" id="KW-0274">FAD</keyword>
<dbReference type="PANTHER" id="PTHR46305">
    <property type="match status" value="1"/>
</dbReference>